<evidence type="ECO:0000313" key="2">
    <source>
        <dbReference type="Proteomes" id="UP000078559"/>
    </source>
</evidence>
<dbReference type="Proteomes" id="UP000078559">
    <property type="component" value="Unassembled WGS sequence"/>
</dbReference>
<name>A0A194VIQ8_CYTMA</name>
<protein>
    <submittedName>
        <fullName evidence="1">Uncharacterized protein</fullName>
    </submittedName>
</protein>
<organism evidence="1 2">
    <name type="scientific">Cytospora mali</name>
    <name type="common">Apple Valsa canker fungus</name>
    <name type="synonym">Valsa mali</name>
    <dbReference type="NCBI Taxonomy" id="578113"/>
    <lineage>
        <taxon>Eukaryota</taxon>
        <taxon>Fungi</taxon>
        <taxon>Dikarya</taxon>
        <taxon>Ascomycota</taxon>
        <taxon>Pezizomycotina</taxon>
        <taxon>Sordariomycetes</taxon>
        <taxon>Sordariomycetidae</taxon>
        <taxon>Diaporthales</taxon>
        <taxon>Cytosporaceae</taxon>
        <taxon>Cytospora</taxon>
    </lineage>
</organism>
<proteinExistence type="predicted"/>
<sequence>MAASTRRQRTWTEVSRRGDRIECGPRRQGAQGQAPGRCLAFAQLRGWLGADPEAQHEHNGVHATVVRVLLFGAWHGLMGRSGVQTVLASLLWEDLAEEEDDLVMHAAGQTRWRRARCRSGEGVEDLERLCPGKSFEREPVAFAVDAAQKPGSSARLERNRQRE</sequence>
<keyword evidence="2" id="KW-1185">Reference proteome</keyword>
<reference evidence="1" key="1">
    <citation type="submission" date="2014-12" db="EMBL/GenBank/DDBJ databases">
        <title>Genome Sequence of Valsa Canker Pathogens Uncovers a Specific Adaption of Colonization on Woody Bark.</title>
        <authorList>
            <person name="Yin Z."/>
            <person name="Liu H."/>
            <person name="Gao X."/>
            <person name="Li Z."/>
            <person name="Song N."/>
            <person name="Ke X."/>
            <person name="Dai Q."/>
            <person name="Wu Y."/>
            <person name="Sun Y."/>
            <person name="Xu J.-R."/>
            <person name="Kang Z.K."/>
            <person name="Wang L."/>
            <person name="Huang L."/>
        </authorList>
    </citation>
    <scope>NUCLEOTIDE SEQUENCE [LARGE SCALE GENOMIC DNA]</scope>
    <source>
        <strain evidence="1">03-8</strain>
    </source>
</reference>
<dbReference type="EMBL" id="KN796118">
    <property type="protein sequence ID" value="KUI64031.1"/>
    <property type="molecule type" value="Genomic_DNA"/>
</dbReference>
<accession>A0A194VIQ8</accession>
<gene>
    <name evidence="1" type="ORF">VM1G_10818</name>
</gene>
<evidence type="ECO:0000313" key="1">
    <source>
        <dbReference type="EMBL" id="KUI64031.1"/>
    </source>
</evidence>
<dbReference type="AlphaFoldDB" id="A0A194VIQ8"/>